<evidence type="ECO:0000313" key="1">
    <source>
        <dbReference type="EMBL" id="KAI7996694.1"/>
    </source>
</evidence>
<accession>A0ACC0G7Y5</accession>
<dbReference type="Proteomes" id="UP001060215">
    <property type="component" value="Chromosome 10"/>
</dbReference>
<protein>
    <submittedName>
        <fullName evidence="1">Protein transport protein Sec24-like</fullName>
    </submittedName>
</protein>
<organism evidence="1 2">
    <name type="scientific">Camellia lanceoleosa</name>
    <dbReference type="NCBI Taxonomy" id="1840588"/>
    <lineage>
        <taxon>Eukaryota</taxon>
        <taxon>Viridiplantae</taxon>
        <taxon>Streptophyta</taxon>
        <taxon>Embryophyta</taxon>
        <taxon>Tracheophyta</taxon>
        <taxon>Spermatophyta</taxon>
        <taxon>Magnoliopsida</taxon>
        <taxon>eudicotyledons</taxon>
        <taxon>Gunneridae</taxon>
        <taxon>Pentapetalae</taxon>
        <taxon>asterids</taxon>
        <taxon>Ericales</taxon>
        <taxon>Theaceae</taxon>
        <taxon>Camellia</taxon>
    </lineage>
</organism>
<gene>
    <name evidence="1" type="ORF">LOK49_LG10G00341</name>
</gene>
<dbReference type="EMBL" id="CM045767">
    <property type="protein sequence ID" value="KAI7996694.1"/>
    <property type="molecule type" value="Genomic_DNA"/>
</dbReference>
<evidence type="ECO:0000313" key="2">
    <source>
        <dbReference type="Proteomes" id="UP001060215"/>
    </source>
</evidence>
<reference evidence="1 2" key="1">
    <citation type="journal article" date="2022" name="Plant J.">
        <title>Chromosome-level genome of Camellia lanceoleosa provides a valuable resource for understanding genome evolution and self-incompatibility.</title>
        <authorList>
            <person name="Gong W."/>
            <person name="Xiao S."/>
            <person name="Wang L."/>
            <person name="Liao Z."/>
            <person name="Chang Y."/>
            <person name="Mo W."/>
            <person name="Hu G."/>
            <person name="Li W."/>
            <person name="Zhao G."/>
            <person name="Zhu H."/>
            <person name="Hu X."/>
            <person name="Ji K."/>
            <person name="Xiang X."/>
            <person name="Song Q."/>
            <person name="Yuan D."/>
            <person name="Jin S."/>
            <person name="Zhang L."/>
        </authorList>
    </citation>
    <scope>NUCLEOTIDE SEQUENCE [LARGE SCALE GENOMIC DNA]</scope>
    <source>
        <strain evidence="1">SQ_2022a</strain>
    </source>
</reference>
<keyword evidence="2" id="KW-1185">Reference proteome</keyword>
<name>A0ACC0G7Y5_9ERIC</name>
<comment type="caution">
    <text evidence="1">The sequence shown here is derived from an EMBL/GenBank/DDBJ whole genome shotgun (WGS) entry which is preliminary data.</text>
</comment>
<sequence length="281" mass="31966">MSPTTATSSRRPPLPPPPPPPPSPPSTFISRAKAQTQSLMAMRRPWKELFDFSFFSRPYSYAGLFLLCSVWLYFYFLRDHPIMLFNRIIDDRVVLVVLSLVTVIALVFTNIVFELLCCVNFQYFSSCISYLQASSMADEFNISRLPVMADSLDSRGLYVYDDGFRFVIWFGKMLSPDIAMNLLREDFATDFSKNLSSSDLTGEIAPALFGLKSLKYLDLSYKTSKKSFLETNANGGDEAGTEEEQAAFMKELETFHKERCLEFKPPRFYGAIKLPQVKAIT</sequence>
<proteinExistence type="predicted"/>